<sequence length="230" mass="27213">MVDSVLSMDAGVILKYLDLPVDYRPSPADKPVEFLTKHLNQLPPHLSSKFSAVLTPKQRTMVPAIRNRRLEYLKSNPTDLSFTHARHEWPNLWQGRERPGIEEGDEERQWANNNFLEGFDKHVKKLGTLLGGYEEEREAERVRNVRRQQRAVQEDEFVPEEDDSDSDEELPDQIETEAELKEAFERRIRELFIYGMLEGYDYDKVDWDEGLDVDNDRELEEKWFEEEDEE</sequence>
<accession>A0A8H5G688</accession>
<dbReference type="EMBL" id="JAACJM010000047">
    <property type="protein sequence ID" value="KAF5358945.1"/>
    <property type="molecule type" value="Genomic_DNA"/>
</dbReference>
<feature type="compositionally biased region" description="Acidic residues" evidence="1">
    <location>
        <begin position="154"/>
        <end position="171"/>
    </location>
</feature>
<name>A0A8H5G688_9AGAR</name>
<dbReference type="AlphaFoldDB" id="A0A8H5G688"/>
<comment type="caution">
    <text evidence="2">The sequence shown here is derived from an EMBL/GenBank/DDBJ whole genome shotgun (WGS) entry which is preliminary data.</text>
</comment>
<feature type="region of interest" description="Disordered" evidence="1">
    <location>
        <begin position="145"/>
        <end position="171"/>
    </location>
</feature>
<evidence type="ECO:0000313" key="2">
    <source>
        <dbReference type="EMBL" id="KAF5358945.1"/>
    </source>
</evidence>
<gene>
    <name evidence="2" type="ORF">D9758_004749</name>
</gene>
<evidence type="ECO:0000313" key="3">
    <source>
        <dbReference type="Proteomes" id="UP000559256"/>
    </source>
</evidence>
<dbReference type="Proteomes" id="UP000559256">
    <property type="component" value="Unassembled WGS sequence"/>
</dbReference>
<protein>
    <recommendedName>
        <fullName evidence="4">CCD97-like C-terminal domain-containing protein</fullName>
    </recommendedName>
</protein>
<organism evidence="2 3">
    <name type="scientific">Tetrapyrgos nigripes</name>
    <dbReference type="NCBI Taxonomy" id="182062"/>
    <lineage>
        <taxon>Eukaryota</taxon>
        <taxon>Fungi</taxon>
        <taxon>Dikarya</taxon>
        <taxon>Basidiomycota</taxon>
        <taxon>Agaricomycotina</taxon>
        <taxon>Agaricomycetes</taxon>
        <taxon>Agaricomycetidae</taxon>
        <taxon>Agaricales</taxon>
        <taxon>Marasmiineae</taxon>
        <taxon>Marasmiaceae</taxon>
        <taxon>Tetrapyrgos</taxon>
    </lineage>
</organism>
<evidence type="ECO:0008006" key="4">
    <source>
        <dbReference type="Google" id="ProtNLM"/>
    </source>
</evidence>
<proteinExistence type="predicted"/>
<evidence type="ECO:0000256" key="1">
    <source>
        <dbReference type="SAM" id="MobiDB-lite"/>
    </source>
</evidence>
<keyword evidence="3" id="KW-1185">Reference proteome</keyword>
<dbReference type="OrthoDB" id="442243at2759"/>
<reference evidence="2 3" key="1">
    <citation type="journal article" date="2020" name="ISME J.">
        <title>Uncovering the hidden diversity of litter-decomposition mechanisms in mushroom-forming fungi.</title>
        <authorList>
            <person name="Floudas D."/>
            <person name="Bentzer J."/>
            <person name="Ahren D."/>
            <person name="Johansson T."/>
            <person name="Persson P."/>
            <person name="Tunlid A."/>
        </authorList>
    </citation>
    <scope>NUCLEOTIDE SEQUENCE [LARGE SCALE GENOMIC DNA]</scope>
    <source>
        <strain evidence="2 3">CBS 291.85</strain>
    </source>
</reference>